<dbReference type="PROSITE" id="PS51918">
    <property type="entry name" value="RADICAL_SAM"/>
    <property type="match status" value="1"/>
</dbReference>
<dbReference type="SUPFAM" id="SSF102114">
    <property type="entry name" value="Radical SAM enzymes"/>
    <property type="match status" value="1"/>
</dbReference>
<dbReference type="AlphaFoldDB" id="A0A1F7KZF5"/>
<dbReference type="GO" id="GO:0046872">
    <property type="term" value="F:metal ion binding"/>
    <property type="evidence" value="ECO:0007669"/>
    <property type="project" value="UniProtKB-KW"/>
</dbReference>
<keyword evidence="4" id="KW-0408">Iron</keyword>
<dbReference type="InterPro" id="IPR007197">
    <property type="entry name" value="rSAM"/>
</dbReference>
<dbReference type="InterPro" id="IPR006638">
    <property type="entry name" value="Elp3/MiaA/NifB-like_rSAM"/>
</dbReference>
<protein>
    <submittedName>
        <fullName evidence="8">Uncharacterized protein</fullName>
    </submittedName>
</protein>
<dbReference type="EMBL" id="MGBR01000001">
    <property type="protein sequence ID" value="OGK73272.1"/>
    <property type="molecule type" value="Genomic_DNA"/>
</dbReference>
<evidence type="ECO:0000256" key="2">
    <source>
        <dbReference type="ARBA" id="ARBA00022691"/>
    </source>
</evidence>
<keyword evidence="5" id="KW-0411">Iron-sulfur</keyword>
<dbReference type="SFLD" id="SFLDG01082">
    <property type="entry name" value="B12-binding_domain_containing"/>
    <property type="match status" value="1"/>
</dbReference>
<dbReference type="GO" id="GO:0005829">
    <property type="term" value="C:cytosol"/>
    <property type="evidence" value="ECO:0007669"/>
    <property type="project" value="TreeGrafter"/>
</dbReference>
<dbReference type="Gene3D" id="3.80.30.20">
    <property type="entry name" value="tm_1862 like domain"/>
    <property type="match status" value="1"/>
</dbReference>
<sequence length="458" mass="52349">MITLPMKVVITRPRYKTHLITPPLGMGYLSSYLKNKGVECEIIDGLNLDLSNKEIVKRSRHVDVIGISVLSYYFLEAVDLAKRLKKAGKIVVIGGPHASTLPILTLKESKADYVVIGEGEETLFKLIKNIKEGKKKKDIRFDGLISAFNKKPVFAPFIKDLSSLPIPDWTQIDPRTYKKAPHGGIVSNFPVAPIMTTRGCPYECKFCASPHLWKRRLRFRDPQEVIQEITYLVNTLGVKEIHFEDDNFTLKRDHAEAVCKGIIKNKIRVAWCTPNGIRADKVDMKLLKLMKKAGCYSVAFGIESGNDVILKNILKHENLDTIRKAIMMAHKVGLITQGFFIFGLPGETKDTIRETINFAKSVPLDKAQFLLLDIIPGSALWSELRFDKKVNWHIDSFHEVSWLPPTIDKKTLSNAQSLAFREFFFRPKQIFMLMRYFKISQISFALKRIRDFKIFKFS</sequence>
<evidence type="ECO:0000256" key="5">
    <source>
        <dbReference type="ARBA" id="ARBA00023014"/>
    </source>
</evidence>
<evidence type="ECO:0000313" key="8">
    <source>
        <dbReference type="EMBL" id="OGK73272.1"/>
    </source>
</evidence>
<name>A0A1F7KZF5_9BACT</name>
<dbReference type="GO" id="GO:0031419">
    <property type="term" value="F:cobalamin binding"/>
    <property type="evidence" value="ECO:0007669"/>
    <property type="project" value="InterPro"/>
</dbReference>
<dbReference type="GO" id="GO:0003824">
    <property type="term" value="F:catalytic activity"/>
    <property type="evidence" value="ECO:0007669"/>
    <property type="project" value="InterPro"/>
</dbReference>
<comment type="caution">
    <text evidence="8">The sequence shown here is derived from an EMBL/GenBank/DDBJ whole genome shotgun (WGS) entry which is preliminary data.</text>
</comment>
<dbReference type="CDD" id="cd01335">
    <property type="entry name" value="Radical_SAM"/>
    <property type="match status" value="1"/>
</dbReference>
<dbReference type="Proteomes" id="UP000177050">
    <property type="component" value="Unassembled WGS sequence"/>
</dbReference>
<dbReference type="CDD" id="cd02068">
    <property type="entry name" value="radical_SAM_B12_BD"/>
    <property type="match status" value="1"/>
</dbReference>
<dbReference type="SMART" id="SM00729">
    <property type="entry name" value="Elp3"/>
    <property type="match status" value="1"/>
</dbReference>
<dbReference type="Pfam" id="PF04055">
    <property type="entry name" value="Radical_SAM"/>
    <property type="match status" value="1"/>
</dbReference>
<organism evidence="8 9">
    <name type="scientific">Candidatus Roizmanbacteria bacterium RIFOXYD1_FULL_38_12</name>
    <dbReference type="NCBI Taxonomy" id="1802093"/>
    <lineage>
        <taxon>Bacteria</taxon>
        <taxon>Candidatus Roizmaniibacteriota</taxon>
    </lineage>
</organism>
<dbReference type="InterPro" id="IPR058240">
    <property type="entry name" value="rSAM_sf"/>
</dbReference>
<dbReference type="Gene3D" id="3.40.50.280">
    <property type="entry name" value="Cobalamin-binding domain"/>
    <property type="match status" value="1"/>
</dbReference>
<keyword evidence="2" id="KW-0949">S-adenosyl-L-methionine</keyword>
<dbReference type="PANTHER" id="PTHR43409">
    <property type="entry name" value="ANAEROBIC MAGNESIUM-PROTOPORPHYRIN IX MONOMETHYL ESTER CYCLASE-RELATED"/>
    <property type="match status" value="1"/>
</dbReference>
<accession>A0A1F7KZF5</accession>
<dbReference type="PANTHER" id="PTHR43409:SF16">
    <property type="entry name" value="SLR0320 PROTEIN"/>
    <property type="match status" value="1"/>
</dbReference>
<evidence type="ECO:0000259" key="6">
    <source>
        <dbReference type="PROSITE" id="PS51332"/>
    </source>
</evidence>
<evidence type="ECO:0000256" key="1">
    <source>
        <dbReference type="ARBA" id="ARBA00001966"/>
    </source>
</evidence>
<gene>
    <name evidence="8" type="ORF">A3K52_00545</name>
</gene>
<dbReference type="SFLD" id="SFLDG01123">
    <property type="entry name" value="methyltransferase_(Class_B)"/>
    <property type="match status" value="1"/>
</dbReference>
<feature type="domain" description="B12-binding" evidence="6">
    <location>
        <begin position="5"/>
        <end position="137"/>
    </location>
</feature>
<dbReference type="InterPro" id="IPR023404">
    <property type="entry name" value="rSAM_horseshoe"/>
</dbReference>
<evidence type="ECO:0000256" key="3">
    <source>
        <dbReference type="ARBA" id="ARBA00022723"/>
    </source>
</evidence>
<dbReference type="InterPro" id="IPR006158">
    <property type="entry name" value="Cobalamin-bd"/>
</dbReference>
<evidence type="ECO:0000256" key="4">
    <source>
        <dbReference type="ARBA" id="ARBA00023004"/>
    </source>
</evidence>
<dbReference type="InterPro" id="IPR051198">
    <property type="entry name" value="BchE-like"/>
</dbReference>
<proteinExistence type="predicted"/>
<evidence type="ECO:0000259" key="7">
    <source>
        <dbReference type="PROSITE" id="PS51918"/>
    </source>
</evidence>
<reference evidence="8 9" key="1">
    <citation type="journal article" date="2016" name="Nat. Commun.">
        <title>Thousands of microbial genomes shed light on interconnected biogeochemical processes in an aquifer system.</title>
        <authorList>
            <person name="Anantharaman K."/>
            <person name="Brown C.T."/>
            <person name="Hug L.A."/>
            <person name="Sharon I."/>
            <person name="Castelle C.J."/>
            <person name="Probst A.J."/>
            <person name="Thomas B.C."/>
            <person name="Singh A."/>
            <person name="Wilkins M.J."/>
            <person name="Karaoz U."/>
            <person name="Brodie E.L."/>
            <person name="Williams K.H."/>
            <person name="Hubbard S.S."/>
            <person name="Banfield J.F."/>
        </authorList>
    </citation>
    <scope>NUCLEOTIDE SEQUENCE [LARGE SCALE GENOMIC DNA]</scope>
</reference>
<evidence type="ECO:0000313" key="9">
    <source>
        <dbReference type="Proteomes" id="UP000177050"/>
    </source>
</evidence>
<dbReference type="SFLD" id="SFLDS00029">
    <property type="entry name" value="Radical_SAM"/>
    <property type="match status" value="1"/>
</dbReference>
<dbReference type="Pfam" id="PF02310">
    <property type="entry name" value="B12-binding"/>
    <property type="match status" value="1"/>
</dbReference>
<dbReference type="PROSITE" id="PS51332">
    <property type="entry name" value="B12_BINDING"/>
    <property type="match status" value="1"/>
</dbReference>
<comment type="cofactor">
    <cofactor evidence="1">
        <name>[4Fe-4S] cluster</name>
        <dbReference type="ChEBI" id="CHEBI:49883"/>
    </cofactor>
</comment>
<dbReference type="InterPro" id="IPR034466">
    <property type="entry name" value="Methyltransferase_Class_B"/>
</dbReference>
<keyword evidence="3" id="KW-0479">Metal-binding</keyword>
<dbReference type="GO" id="GO:0051539">
    <property type="term" value="F:4 iron, 4 sulfur cluster binding"/>
    <property type="evidence" value="ECO:0007669"/>
    <property type="project" value="UniProtKB-KW"/>
</dbReference>
<feature type="domain" description="Radical SAM core" evidence="7">
    <location>
        <begin position="186"/>
        <end position="405"/>
    </location>
</feature>